<sequence length="209" mass="24091">MGASAGDNEREDGILAGTKRSAKSLRHFQSRRARPKPLMLSPEATIMIERFSSRFSPIDLLLKPELQSQNHHPATLEYIFAGGGSTVHWWFDWKLSSENRELESCLEVRQDALRQSTVSSNLNFKVRIIILPHTGILEYTSALGYFPSTECKSLRYNHFGLCSEDFNDSDRGEHRHVYKRMHWIIGEIQLRGLKSAWDGFCRTRTDKTY</sequence>
<proteinExistence type="predicted"/>
<evidence type="ECO:0000313" key="1">
    <source>
        <dbReference type="EMBL" id="KLO06928.1"/>
    </source>
</evidence>
<accession>A0A0H2RBQ8</accession>
<gene>
    <name evidence="1" type="ORF">SCHPADRAFT_895061</name>
</gene>
<name>A0A0H2RBQ8_9AGAM</name>
<reference evidence="1 2" key="1">
    <citation type="submission" date="2015-04" db="EMBL/GenBank/DDBJ databases">
        <title>Complete genome sequence of Schizopora paradoxa KUC8140, a cosmopolitan wood degrader in East Asia.</title>
        <authorList>
            <consortium name="DOE Joint Genome Institute"/>
            <person name="Min B."/>
            <person name="Park H."/>
            <person name="Jang Y."/>
            <person name="Kim J.-J."/>
            <person name="Kim K.H."/>
            <person name="Pangilinan J."/>
            <person name="Lipzen A."/>
            <person name="Riley R."/>
            <person name="Grigoriev I.V."/>
            <person name="Spatafora J.W."/>
            <person name="Choi I.-G."/>
        </authorList>
    </citation>
    <scope>NUCLEOTIDE SEQUENCE [LARGE SCALE GENOMIC DNA]</scope>
    <source>
        <strain evidence="1 2">KUC8140</strain>
    </source>
</reference>
<protein>
    <submittedName>
        <fullName evidence="1">Uncharacterized protein</fullName>
    </submittedName>
</protein>
<dbReference type="AlphaFoldDB" id="A0A0H2RBQ8"/>
<evidence type="ECO:0000313" key="2">
    <source>
        <dbReference type="Proteomes" id="UP000053477"/>
    </source>
</evidence>
<organism evidence="1 2">
    <name type="scientific">Schizopora paradoxa</name>
    <dbReference type="NCBI Taxonomy" id="27342"/>
    <lineage>
        <taxon>Eukaryota</taxon>
        <taxon>Fungi</taxon>
        <taxon>Dikarya</taxon>
        <taxon>Basidiomycota</taxon>
        <taxon>Agaricomycotina</taxon>
        <taxon>Agaricomycetes</taxon>
        <taxon>Hymenochaetales</taxon>
        <taxon>Schizoporaceae</taxon>
        <taxon>Schizopora</taxon>
    </lineage>
</organism>
<dbReference type="EMBL" id="KQ086172">
    <property type="protein sequence ID" value="KLO06928.1"/>
    <property type="molecule type" value="Genomic_DNA"/>
</dbReference>
<keyword evidence="2" id="KW-1185">Reference proteome</keyword>
<dbReference type="InParanoid" id="A0A0H2RBQ8"/>
<dbReference type="Proteomes" id="UP000053477">
    <property type="component" value="Unassembled WGS sequence"/>
</dbReference>